<dbReference type="FunFam" id="1.25.10.10:FF:000952">
    <property type="entry name" value="U-box domain-containing protein 4"/>
    <property type="match status" value="1"/>
</dbReference>
<gene>
    <name evidence="4" type="ORF">Dsin_030926</name>
</gene>
<dbReference type="InterPro" id="IPR000225">
    <property type="entry name" value="Armadillo"/>
</dbReference>
<dbReference type="SUPFAM" id="SSF48371">
    <property type="entry name" value="ARM repeat"/>
    <property type="match status" value="1"/>
</dbReference>
<dbReference type="Gene3D" id="1.25.10.10">
    <property type="entry name" value="Leucine-rich Repeat Variant"/>
    <property type="match status" value="2"/>
</dbReference>
<evidence type="ECO:0000313" key="4">
    <source>
        <dbReference type="EMBL" id="KAK3183640.1"/>
    </source>
</evidence>
<dbReference type="SMART" id="SM00185">
    <property type="entry name" value="ARM"/>
    <property type="match status" value="4"/>
</dbReference>
<dbReference type="Pfam" id="PF00514">
    <property type="entry name" value="Arm"/>
    <property type="match status" value="1"/>
</dbReference>
<dbReference type="PROSITE" id="PS50176">
    <property type="entry name" value="ARM_REPEAT"/>
    <property type="match status" value="2"/>
</dbReference>
<keyword evidence="2" id="KW-0833">Ubl conjugation pathway</keyword>
<keyword evidence="1" id="KW-0677">Repeat</keyword>
<feature type="repeat" description="ARM" evidence="3">
    <location>
        <begin position="176"/>
        <end position="220"/>
    </location>
</feature>
<protein>
    <submittedName>
        <fullName evidence="4">Uncharacterized protein</fullName>
    </submittedName>
</protein>
<evidence type="ECO:0000313" key="5">
    <source>
        <dbReference type="Proteomes" id="UP001281410"/>
    </source>
</evidence>
<dbReference type="PANTHER" id="PTHR23315">
    <property type="entry name" value="U BOX DOMAIN-CONTAINING"/>
    <property type="match status" value="1"/>
</dbReference>
<organism evidence="4 5">
    <name type="scientific">Dipteronia sinensis</name>
    <dbReference type="NCBI Taxonomy" id="43782"/>
    <lineage>
        <taxon>Eukaryota</taxon>
        <taxon>Viridiplantae</taxon>
        <taxon>Streptophyta</taxon>
        <taxon>Embryophyta</taxon>
        <taxon>Tracheophyta</taxon>
        <taxon>Spermatophyta</taxon>
        <taxon>Magnoliopsida</taxon>
        <taxon>eudicotyledons</taxon>
        <taxon>Gunneridae</taxon>
        <taxon>Pentapetalae</taxon>
        <taxon>rosids</taxon>
        <taxon>malvids</taxon>
        <taxon>Sapindales</taxon>
        <taxon>Sapindaceae</taxon>
        <taxon>Hippocastanoideae</taxon>
        <taxon>Acereae</taxon>
        <taxon>Dipteronia</taxon>
    </lineage>
</organism>
<dbReference type="Proteomes" id="UP001281410">
    <property type="component" value="Unassembled WGS sequence"/>
</dbReference>
<feature type="repeat" description="ARM" evidence="3">
    <location>
        <begin position="39"/>
        <end position="81"/>
    </location>
</feature>
<dbReference type="AlphaFoldDB" id="A0AAD9ZKK5"/>
<evidence type="ECO:0000256" key="2">
    <source>
        <dbReference type="ARBA" id="ARBA00022786"/>
    </source>
</evidence>
<keyword evidence="5" id="KW-1185">Reference proteome</keyword>
<accession>A0AAD9ZKK5</accession>
<sequence length="344" mass="37433">MEEMLLDGLFNGDTQVQIQAASQLCKLSSRHRHKLVERGIISPLVSMLHSQDYEAVEAALLSLLSLAFGSERNKIRIVKSGVVPVLLELLQCQSEAQIELAVAAMLILSSCKANKLVIASSGAIQVLVEILSGYYVSDNGDDHNCSISMQAKLDAIATLHNLSTCHQLIPSIVSSGVTYMLLQLVHSSDKSSELPEKAVSLLENVVTLSENALQEVAATSGAIRALVEGIEEGSPLCKEHAVAILLLVCQNRRDKHRVLILREGVMPGLMPGLLQLSVDGTWRAQNMARELLLLLRDCSQYGSTSKQSKNELIEQIMEEIDAEGERVSGTTLRLVEEMIAKLST</sequence>
<name>A0AAD9ZKK5_9ROSI</name>
<comment type="caution">
    <text evidence="4">The sequence shown here is derived from an EMBL/GenBank/DDBJ whole genome shotgun (WGS) entry which is preliminary data.</text>
</comment>
<evidence type="ECO:0000256" key="1">
    <source>
        <dbReference type="ARBA" id="ARBA00022737"/>
    </source>
</evidence>
<dbReference type="InterPro" id="IPR016024">
    <property type="entry name" value="ARM-type_fold"/>
</dbReference>
<proteinExistence type="predicted"/>
<dbReference type="PANTHER" id="PTHR23315:SF120">
    <property type="entry name" value="ARM REPEAT SUPERFAMILY PROTEIN"/>
    <property type="match status" value="1"/>
</dbReference>
<reference evidence="4" key="1">
    <citation type="journal article" date="2023" name="Plant J.">
        <title>Genome sequences and population genomics provide insights into the demographic history, inbreeding, and mutation load of two 'living fossil' tree species of Dipteronia.</title>
        <authorList>
            <person name="Feng Y."/>
            <person name="Comes H.P."/>
            <person name="Chen J."/>
            <person name="Zhu S."/>
            <person name="Lu R."/>
            <person name="Zhang X."/>
            <person name="Li P."/>
            <person name="Qiu J."/>
            <person name="Olsen K.M."/>
            <person name="Qiu Y."/>
        </authorList>
    </citation>
    <scope>NUCLEOTIDE SEQUENCE</scope>
    <source>
        <strain evidence="4">NBL</strain>
    </source>
</reference>
<dbReference type="InterPro" id="IPR011989">
    <property type="entry name" value="ARM-like"/>
</dbReference>
<dbReference type="EMBL" id="JANJYJ010000010">
    <property type="protein sequence ID" value="KAK3183640.1"/>
    <property type="molecule type" value="Genomic_DNA"/>
</dbReference>
<evidence type="ECO:0000256" key="3">
    <source>
        <dbReference type="PROSITE-ProRule" id="PRU00259"/>
    </source>
</evidence>